<dbReference type="EMBL" id="CP000511">
    <property type="protein sequence ID" value="ABM15194.1"/>
    <property type="molecule type" value="Genomic_DNA"/>
</dbReference>
<dbReference type="HOGENOM" id="CLU_2494647_0_0_11"/>
<organism evidence="2 3">
    <name type="scientific">Mycolicibacterium vanbaalenii (strain DSM 7251 / JCM 13017 / BCRC 16820 / KCTC 9966 / NRRL B-24157 / PYR-1)</name>
    <name type="common">Mycobacterium vanbaalenii</name>
    <dbReference type="NCBI Taxonomy" id="350058"/>
    <lineage>
        <taxon>Bacteria</taxon>
        <taxon>Bacillati</taxon>
        <taxon>Actinomycetota</taxon>
        <taxon>Actinomycetes</taxon>
        <taxon>Mycobacteriales</taxon>
        <taxon>Mycobacteriaceae</taxon>
        <taxon>Mycolicibacterium</taxon>
    </lineage>
</organism>
<reference evidence="2" key="1">
    <citation type="submission" date="2006-12" db="EMBL/GenBank/DDBJ databases">
        <title>Complete sequence of Mycobacterium vanbaalenii PYR-1.</title>
        <authorList>
            <consortium name="US DOE Joint Genome Institute"/>
            <person name="Copeland A."/>
            <person name="Lucas S."/>
            <person name="Lapidus A."/>
            <person name="Barry K."/>
            <person name="Detter J.C."/>
            <person name="Glavina del Rio T."/>
            <person name="Hammon N."/>
            <person name="Israni S."/>
            <person name="Dalin E."/>
            <person name="Tice H."/>
            <person name="Pitluck S."/>
            <person name="Singan V."/>
            <person name="Schmutz J."/>
            <person name="Larimer F."/>
            <person name="Land M."/>
            <person name="Hauser L."/>
            <person name="Kyrpides N."/>
            <person name="Anderson I.J."/>
            <person name="Miller C."/>
            <person name="Richardson P."/>
        </authorList>
    </citation>
    <scope>NUCLEOTIDE SEQUENCE [LARGE SCALE GENOMIC DNA]</scope>
    <source>
        <strain evidence="2">PYR-1</strain>
    </source>
</reference>
<accession>A1TDE4</accession>
<dbReference type="Proteomes" id="UP000009159">
    <property type="component" value="Chromosome"/>
</dbReference>
<name>A1TDE4_MYCVP</name>
<sequence length="86" mass="9383">MAAVIGGRVDPVRNDGRGNRPARTWRQIGESGHHRICRRIGGQHAVDPVPTEPTVAPERDVGLRTMTEASGVEMLAAVMQTWDLLT</sequence>
<evidence type="ECO:0000313" key="2">
    <source>
        <dbReference type="EMBL" id="ABM15194.1"/>
    </source>
</evidence>
<protein>
    <submittedName>
        <fullName evidence="2">Uncharacterized protein</fullName>
    </submittedName>
</protein>
<dbReference type="AlphaFoldDB" id="A1TDE4"/>
<feature type="region of interest" description="Disordered" evidence="1">
    <location>
        <begin position="1"/>
        <end position="24"/>
    </location>
</feature>
<keyword evidence="3" id="KW-1185">Reference proteome</keyword>
<evidence type="ECO:0000256" key="1">
    <source>
        <dbReference type="SAM" id="MobiDB-lite"/>
    </source>
</evidence>
<gene>
    <name evidence="2" type="ordered locus">Mvan_4418</name>
</gene>
<dbReference type="KEGG" id="mva:Mvan_4418"/>
<evidence type="ECO:0000313" key="3">
    <source>
        <dbReference type="Proteomes" id="UP000009159"/>
    </source>
</evidence>
<proteinExistence type="predicted"/>